<protein>
    <submittedName>
        <fullName evidence="1">Uncharacterized protein</fullName>
    </submittedName>
</protein>
<evidence type="ECO:0000313" key="1">
    <source>
        <dbReference type="EMBL" id="QHT90316.1"/>
    </source>
</evidence>
<sequence length="170" mass="20063">MNMNLSISNQERIDLKRLLDTNDCENNTEHIRKMKHSLKIQKDVMDLVTLKKSRGKVSETDQEQFELEAREITPFLYNNYADIFKKIMRDEIDFQILAKLLYVLQAIEEEKVDQHEGSVLVGRVLKEMYLDSAVKHGENLDKKYQEEQPAKTPEKLISWKEYKDKTVNTV</sequence>
<organism evidence="1">
    <name type="scientific">viral metagenome</name>
    <dbReference type="NCBI Taxonomy" id="1070528"/>
    <lineage>
        <taxon>unclassified sequences</taxon>
        <taxon>metagenomes</taxon>
        <taxon>organismal metagenomes</taxon>
    </lineage>
</organism>
<proteinExistence type="predicted"/>
<dbReference type="EMBL" id="MN740153">
    <property type="protein sequence ID" value="QHT90316.1"/>
    <property type="molecule type" value="Genomic_DNA"/>
</dbReference>
<name>A0A6C0ID16_9ZZZZ</name>
<reference evidence="1" key="1">
    <citation type="journal article" date="2020" name="Nature">
        <title>Giant virus diversity and host interactions through global metagenomics.</title>
        <authorList>
            <person name="Schulz F."/>
            <person name="Roux S."/>
            <person name="Paez-Espino D."/>
            <person name="Jungbluth S."/>
            <person name="Walsh D.A."/>
            <person name="Denef V.J."/>
            <person name="McMahon K.D."/>
            <person name="Konstantinidis K.T."/>
            <person name="Eloe-Fadrosh E.A."/>
            <person name="Kyrpides N.C."/>
            <person name="Woyke T."/>
        </authorList>
    </citation>
    <scope>NUCLEOTIDE SEQUENCE</scope>
    <source>
        <strain evidence="1">GVMAG-M-3300023184-68</strain>
    </source>
</reference>
<dbReference type="AlphaFoldDB" id="A0A6C0ID16"/>
<accession>A0A6C0ID16</accession>